<sequence length="100" mass="11136">MVSILALVNFVLYLMLLVLMFRLVLDWVQSFARSWRPRGLVLVFASTVYSVTDPPMRALRRIIPPLNLGGIRLDMGFLILVLAIGLLRAIVGGAMYSAAM</sequence>
<keyword evidence="1" id="KW-1133">Transmembrane helix</keyword>
<keyword evidence="1" id="KW-0472">Membrane</keyword>
<gene>
    <name evidence="2" type="ORF">NBM05_05770</name>
</gene>
<keyword evidence="3" id="KW-1185">Reference proteome</keyword>
<feature type="transmembrane region" description="Helical" evidence="1">
    <location>
        <begin position="6"/>
        <end position="25"/>
    </location>
</feature>
<name>A0A9X2H9K7_9MICC</name>
<proteinExistence type="predicted"/>
<reference evidence="2" key="1">
    <citation type="submission" date="2022-06" db="EMBL/GenBank/DDBJ databases">
        <title>Rothia sp. isolated from sandalwood seedling.</title>
        <authorList>
            <person name="Tuikhar N."/>
            <person name="Kirdat K."/>
            <person name="Thorat V."/>
            <person name="Swetha P."/>
            <person name="Padma S."/>
            <person name="Sundararaj R."/>
            <person name="Yadav A."/>
        </authorList>
    </citation>
    <scope>NUCLEOTIDE SEQUENCE</scope>
    <source>
        <strain evidence="2">AR01</strain>
    </source>
</reference>
<dbReference type="AlphaFoldDB" id="A0A9X2H9K7"/>
<protein>
    <submittedName>
        <fullName evidence="2">YggT family protein</fullName>
    </submittedName>
</protein>
<dbReference type="Proteomes" id="UP001139502">
    <property type="component" value="Unassembled WGS sequence"/>
</dbReference>
<evidence type="ECO:0000256" key="1">
    <source>
        <dbReference type="SAM" id="Phobius"/>
    </source>
</evidence>
<dbReference type="RefSeq" id="WP_254165780.1">
    <property type="nucleotide sequence ID" value="NZ_JANAFB010000010.1"/>
</dbReference>
<keyword evidence="1" id="KW-0812">Transmembrane</keyword>
<comment type="caution">
    <text evidence="2">The sequence shown here is derived from an EMBL/GenBank/DDBJ whole genome shotgun (WGS) entry which is preliminary data.</text>
</comment>
<dbReference type="GO" id="GO:0016020">
    <property type="term" value="C:membrane"/>
    <property type="evidence" value="ECO:0007669"/>
    <property type="project" value="InterPro"/>
</dbReference>
<dbReference type="EMBL" id="JANAFB010000010">
    <property type="protein sequence ID" value="MCP3425534.1"/>
    <property type="molecule type" value="Genomic_DNA"/>
</dbReference>
<organism evidence="2 3">
    <name type="scientific">Rothia santali</name>
    <dbReference type="NCBI Taxonomy" id="2949643"/>
    <lineage>
        <taxon>Bacteria</taxon>
        <taxon>Bacillati</taxon>
        <taxon>Actinomycetota</taxon>
        <taxon>Actinomycetes</taxon>
        <taxon>Micrococcales</taxon>
        <taxon>Micrococcaceae</taxon>
        <taxon>Rothia</taxon>
    </lineage>
</organism>
<evidence type="ECO:0000313" key="2">
    <source>
        <dbReference type="EMBL" id="MCP3425534.1"/>
    </source>
</evidence>
<accession>A0A9X2H9K7</accession>
<evidence type="ECO:0000313" key="3">
    <source>
        <dbReference type="Proteomes" id="UP001139502"/>
    </source>
</evidence>
<dbReference type="InterPro" id="IPR003425">
    <property type="entry name" value="CCB3/YggT"/>
</dbReference>
<dbReference type="Pfam" id="PF02325">
    <property type="entry name" value="CCB3_YggT"/>
    <property type="match status" value="1"/>
</dbReference>
<feature type="transmembrane region" description="Helical" evidence="1">
    <location>
        <begin position="76"/>
        <end position="99"/>
    </location>
</feature>